<keyword evidence="3" id="KW-1185">Reference proteome</keyword>
<evidence type="ECO:0000313" key="2">
    <source>
        <dbReference type="EMBL" id="ESO94585.1"/>
    </source>
</evidence>
<dbReference type="Proteomes" id="UP000030746">
    <property type="component" value="Unassembled WGS sequence"/>
</dbReference>
<proteinExistence type="predicted"/>
<dbReference type="CTD" id="20248900"/>
<feature type="non-terminal residue" evidence="2">
    <location>
        <position position="159"/>
    </location>
</feature>
<dbReference type="KEGG" id="lgi:LOTGIDRAFT_232386"/>
<protein>
    <submittedName>
        <fullName evidence="2">Uncharacterized protein</fullName>
    </submittedName>
</protein>
<feature type="region of interest" description="Disordered" evidence="1">
    <location>
        <begin position="1"/>
        <end position="107"/>
    </location>
</feature>
<dbReference type="GeneID" id="20248900"/>
<accession>V4AHC4</accession>
<dbReference type="RefSeq" id="XP_009054859.1">
    <property type="nucleotide sequence ID" value="XM_009056611.1"/>
</dbReference>
<evidence type="ECO:0000313" key="3">
    <source>
        <dbReference type="Proteomes" id="UP000030746"/>
    </source>
</evidence>
<feature type="compositionally biased region" description="Basic and acidic residues" evidence="1">
    <location>
        <begin position="1"/>
        <end position="16"/>
    </location>
</feature>
<reference evidence="2 3" key="1">
    <citation type="journal article" date="2013" name="Nature">
        <title>Insights into bilaterian evolution from three spiralian genomes.</title>
        <authorList>
            <person name="Simakov O."/>
            <person name="Marletaz F."/>
            <person name="Cho S.J."/>
            <person name="Edsinger-Gonzales E."/>
            <person name="Havlak P."/>
            <person name="Hellsten U."/>
            <person name="Kuo D.H."/>
            <person name="Larsson T."/>
            <person name="Lv J."/>
            <person name="Arendt D."/>
            <person name="Savage R."/>
            <person name="Osoegawa K."/>
            <person name="de Jong P."/>
            <person name="Grimwood J."/>
            <person name="Chapman J.A."/>
            <person name="Shapiro H."/>
            <person name="Aerts A."/>
            <person name="Otillar R.P."/>
            <person name="Terry A.Y."/>
            <person name="Boore J.L."/>
            <person name="Grigoriev I.V."/>
            <person name="Lindberg D.R."/>
            <person name="Seaver E.C."/>
            <person name="Weisblat D.A."/>
            <person name="Putnam N.H."/>
            <person name="Rokhsar D.S."/>
        </authorList>
    </citation>
    <scope>NUCLEOTIDE SEQUENCE [LARGE SCALE GENOMIC DNA]</scope>
</reference>
<dbReference type="AlphaFoldDB" id="V4AHC4"/>
<feature type="compositionally biased region" description="Polar residues" evidence="1">
    <location>
        <begin position="46"/>
        <end position="58"/>
    </location>
</feature>
<dbReference type="HOGENOM" id="CLU_1665113_0_0_1"/>
<feature type="compositionally biased region" description="Basic and acidic residues" evidence="1">
    <location>
        <begin position="31"/>
        <end position="44"/>
    </location>
</feature>
<dbReference type="EMBL" id="KB201802">
    <property type="protein sequence ID" value="ESO94585.1"/>
    <property type="molecule type" value="Genomic_DNA"/>
</dbReference>
<gene>
    <name evidence="2" type="ORF">LOTGIDRAFT_232386</name>
</gene>
<name>V4AHC4_LOTGI</name>
<feature type="region of interest" description="Disordered" evidence="1">
    <location>
        <begin position="133"/>
        <end position="159"/>
    </location>
</feature>
<sequence length="159" mass="17326">MSGTEHHVHATADKGLKMKIKRKNVAGVNKADSKHEIVKNEGKNVDSANNSGAGVNGQSTDKNKQSSSNSDKSPYKNKSTHKKEKTKEKGGSNINNKTDRLVNGNISNGLDELFNKVSMEPKIADMAQTVKKEGSLDPYDFNNDDDGITLPTKKVKTEK</sequence>
<dbReference type="OrthoDB" id="5863628at2759"/>
<organism evidence="2 3">
    <name type="scientific">Lottia gigantea</name>
    <name type="common">Giant owl limpet</name>
    <dbReference type="NCBI Taxonomy" id="225164"/>
    <lineage>
        <taxon>Eukaryota</taxon>
        <taxon>Metazoa</taxon>
        <taxon>Spiralia</taxon>
        <taxon>Lophotrochozoa</taxon>
        <taxon>Mollusca</taxon>
        <taxon>Gastropoda</taxon>
        <taxon>Patellogastropoda</taxon>
        <taxon>Lottioidea</taxon>
        <taxon>Lottiidae</taxon>
        <taxon>Lottia</taxon>
    </lineage>
</organism>
<evidence type="ECO:0000256" key="1">
    <source>
        <dbReference type="SAM" id="MobiDB-lite"/>
    </source>
</evidence>